<dbReference type="GO" id="GO:0051213">
    <property type="term" value="F:dioxygenase activity"/>
    <property type="evidence" value="ECO:0007669"/>
    <property type="project" value="UniProtKB-KW"/>
</dbReference>
<dbReference type="Proteomes" id="UP000564573">
    <property type="component" value="Unassembled WGS sequence"/>
</dbReference>
<evidence type="ECO:0000259" key="1">
    <source>
        <dbReference type="PROSITE" id="PS51819"/>
    </source>
</evidence>
<evidence type="ECO:0000313" key="3">
    <source>
        <dbReference type="Proteomes" id="UP000564573"/>
    </source>
</evidence>
<sequence length="171" mass="18319">MLDITDIYHTGFVVPDLDAAMAELATVFGVTWNAVEERDMPVLTPDGHVDAHMRFVYSRGGSPRLELLEPVPGTAWESPVNAFGPGGAHHIGVWADDFAETSAKLEAAGLPRVLTFDDGSGAAVRFAYHRLPSGPFVELVDGTRRAELEAWFEGAEYPAPDSSTFGSSDAG</sequence>
<dbReference type="SUPFAM" id="SSF54593">
    <property type="entry name" value="Glyoxalase/Bleomycin resistance protein/Dihydroxybiphenyl dioxygenase"/>
    <property type="match status" value="1"/>
</dbReference>
<dbReference type="GO" id="GO:0016829">
    <property type="term" value="F:lyase activity"/>
    <property type="evidence" value="ECO:0007669"/>
    <property type="project" value="UniProtKB-KW"/>
</dbReference>
<name>A0A839XWS9_9PSEU</name>
<keyword evidence="2" id="KW-0456">Lyase</keyword>
<evidence type="ECO:0000313" key="2">
    <source>
        <dbReference type="EMBL" id="MBB3665528.1"/>
    </source>
</evidence>
<keyword evidence="3" id="KW-1185">Reference proteome</keyword>
<accession>A0A839XWS9</accession>
<comment type="caution">
    <text evidence="2">The sequence shown here is derived from an EMBL/GenBank/DDBJ whole genome shotgun (WGS) entry which is preliminary data.</text>
</comment>
<dbReference type="RefSeq" id="WP_183786742.1">
    <property type="nucleotide sequence ID" value="NZ_JACIBS010000005.1"/>
</dbReference>
<gene>
    <name evidence="2" type="ORF">FB384_004486</name>
</gene>
<keyword evidence="2" id="KW-0560">Oxidoreductase</keyword>
<organism evidence="2 3">
    <name type="scientific">Prauserella sediminis</name>
    <dbReference type="NCBI Taxonomy" id="577680"/>
    <lineage>
        <taxon>Bacteria</taxon>
        <taxon>Bacillati</taxon>
        <taxon>Actinomycetota</taxon>
        <taxon>Actinomycetes</taxon>
        <taxon>Pseudonocardiales</taxon>
        <taxon>Pseudonocardiaceae</taxon>
        <taxon>Prauserella</taxon>
        <taxon>Prauserella salsuginis group</taxon>
    </lineage>
</organism>
<dbReference type="Pfam" id="PF13669">
    <property type="entry name" value="Glyoxalase_4"/>
    <property type="match status" value="1"/>
</dbReference>
<protein>
    <submittedName>
        <fullName evidence="2">Catechol 2,3-dioxygenase-like lactoylglutathione lyase family enzyme</fullName>
    </submittedName>
</protein>
<dbReference type="AlphaFoldDB" id="A0A839XWS9"/>
<reference evidence="2 3" key="1">
    <citation type="submission" date="2020-08" db="EMBL/GenBank/DDBJ databases">
        <title>Sequencing the genomes of 1000 actinobacteria strains.</title>
        <authorList>
            <person name="Klenk H.-P."/>
        </authorList>
    </citation>
    <scope>NUCLEOTIDE SEQUENCE [LARGE SCALE GENOMIC DNA]</scope>
    <source>
        <strain evidence="2 3">DSM 45267</strain>
    </source>
</reference>
<keyword evidence="2" id="KW-0223">Dioxygenase</keyword>
<dbReference type="InterPro" id="IPR037523">
    <property type="entry name" value="VOC_core"/>
</dbReference>
<dbReference type="Gene3D" id="3.10.180.10">
    <property type="entry name" value="2,3-Dihydroxybiphenyl 1,2-Dioxygenase, domain 1"/>
    <property type="match status" value="1"/>
</dbReference>
<dbReference type="EMBL" id="JACIBS010000005">
    <property type="protein sequence ID" value="MBB3665528.1"/>
    <property type="molecule type" value="Genomic_DNA"/>
</dbReference>
<dbReference type="InterPro" id="IPR029068">
    <property type="entry name" value="Glyas_Bleomycin-R_OHBP_Dase"/>
</dbReference>
<dbReference type="PROSITE" id="PS51819">
    <property type="entry name" value="VOC"/>
    <property type="match status" value="1"/>
</dbReference>
<feature type="domain" description="VOC" evidence="1">
    <location>
        <begin position="6"/>
        <end position="142"/>
    </location>
</feature>
<proteinExistence type="predicted"/>